<evidence type="ECO:0000256" key="1">
    <source>
        <dbReference type="SAM" id="MobiDB-lite"/>
    </source>
</evidence>
<dbReference type="Proteomes" id="UP001055439">
    <property type="component" value="Chromosome 9"/>
</dbReference>
<name>A0A9E7LFQ6_9LILI</name>
<feature type="non-terminal residue" evidence="2">
    <location>
        <position position="1"/>
    </location>
</feature>
<proteinExistence type="predicted"/>
<feature type="compositionally biased region" description="Polar residues" evidence="1">
    <location>
        <begin position="9"/>
        <end position="22"/>
    </location>
</feature>
<accession>A0A9E7LFQ6</accession>
<sequence>VARTRVPPISTSEPSNRASQVGSTVRILNSNVFTRIPSSPCSIK</sequence>
<reference evidence="2" key="1">
    <citation type="submission" date="2022-05" db="EMBL/GenBank/DDBJ databases">
        <title>The Musa troglodytarum L. genome provides insights into the mechanism of non-climacteric behaviour and enrichment of carotenoids.</title>
        <authorList>
            <person name="Wang J."/>
        </authorList>
    </citation>
    <scope>NUCLEOTIDE SEQUENCE</scope>
    <source>
        <tissue evidence="2">Leaf</tissue>
    </source>
</reference>
<keyword evidence="3" id="KW-1185">Reference proteome</keyword>
<dbReference type="EMBL" id="CP097511">
    <property type="protein sequence ID" value="URE49069.1"/>
    <property type="molecule type" value="Genomic_DNA"/>
</dbReference>
<protein>
    <submittedName>
        <fullName evidence="2">Uncharacterized protein</fullName>
    </submittedName>
</protein>
<gene>
    <name evidence="2" type="ORF">MUK42_33168</name>
</gene>
<dbReference type="AlphaFoldDB" id="A0A9E7LFQ6"/>
<evidence type="ECO:0000313" key="3">
    <source>
        <dbReference type="Proteomes" id="UP001055439"/>
    </source>
</evidence>
<organism evidence="2 3">
    <name type="scientific">Musa troglodytarum</name>
    <name type="common">fe'i banana</name>
    <dbReference type="NCBI Taxonomy" id="320322"/>
    <lineage>
        <taxon>Eukaryota</taxon>
        <taxon>Viridiplantae</taxon>
        <taxon>Streptophyta</taxon>
        <taxon>Embryophyta</taxon>
        <taxon>Tracheophyta</taxon>
        <taxon>Spermatophyta</taxon>
        <taxon>Magnoliopsida</taxon>
        <taxon>Liliopsida</taxon>
        <taxon>Zingiberales</taxon>
        <taxon>Musaceae</taxon>
        <taxon>Musa</taxon>
    </lineage>
</organism>
<feature type="region of interest" description="Disordered" evidence="1">
    <location>
        <begin position="1"/>
        <end position="22"/>
    </location>
</feature>
<evidence type="ECO:0000313" key="2">
    <source>
        <dbReference type="EMBL" id="URE49069.1"/>
    </source>
</evidence>